<evidence type="ECO:0000256" key="1">
    <source>
        <dbReference type="ARBA" id="ARBA00022670"/>
    </source>
</evidence>
<dbReference type="InterPro" id="IPR029058">
    <property type="entry name" value="AB_hydrolase_fold"/>
</dbReference>
<feature type="domain" description="Peptidase S9A N-terminal" evidence="5">
    <location>
        <begin position="3"/>
        <end position="388"/>
    </location>
</feature>
<organism evidence="6 7">
    <name type="scientific">Polymorphospora lycopeni</name>
    <dbReference type="NCBI Taxonomy" id="3140240"/>
    <lineage>
        <taxon>Bacteria</taxon>
        <taxon>Bacillati</taxon>
        <taxon>Actinomycetota</taxon>
        <taxon>Actinomycetes</taxon>
        <taxon>Micromonosporales</taxon>
        <taxon>Micromonosporaceae</taxon>
        <taxon>Polymorphospora</taxon>
    </lineage>
</organism>
<feature type="domain" description="Peptidase S9 prolyl oligopeptidase catalytic" evidence="4">
    <location>
        <begin position="466"/>
        <end position="668"/>
    </location>
</feature>
<evidence type="ECO:0000313" key="7">
    <source>
        <dbReference type="Proteomes" id="UP001582793"/>
    </source>
</evidence>
<name>A0ABV5CY57_9ACTN</name>
<dbReference type="Gene3D" id="2.130.10.120">
    <property type="entry name" value="Prolyl oligopeptidase, N-terminal domain"/>
    <property type="match status" value="1"/>
</dbReference>
<evidence type="ECO:0000259" key="5">
    <source>
        <dbReference type="Pfam" id="PF02897"/>
    </source>
</evidence>
<dbReference type="InterPro" id="IPR051167">
    <property type="entry name" value="Prolyl_oligopep/macrocyclase"/>
</dbReference>
<dbReference type="SUPFAM" id="SSF50993">
    <property type="entry name" value="Peptidase/esterase 'gauge' domain"/>
    <property type="match status" value="1"/>
</dbReference>
<dbReference type="EMBL" id="JBCGDC010000115">
    <property type="protein sequence ID" value="MFB6396944.1"/>
    <property type="molecule type" value="Genomic_DNA"/>
</dbReference>
<evidence type="ECO:0000313" key="6">
    <source>
        <dbReference type="EMBL" id="MFB6396944.1"/>
    </source>
</evidence>
<gene>
    <name evidence="6" type="ORF">AAFH96_28150</name>
</gene>
<evidence type="ECO:0000256" key="2">
    <source>
        <dbReference type="ARBA" id="ARBA00022801"/>
    </source>
</evidence>
<dbReference type="Pfam" id="PF02897">
    <property type="entry name" value="Peptidase_S9_N"/>
    <property type="match status" value="1"/>
</dbReference>
<evidence type="ECO:0000259" key="4">
    <source>
        <dbReference type="Pfam" id="PF00326"/>
    </source>
</evidence>
<keyword evidence="2" id="KW-0378">Hydrolase</keyword>
<dbReference type="PRINTS" id="PR00862">
    <property type="entry name" value="PROLIGOPTASE"/>
</dbReference>
<sequence length="686" mass="76183">MGDEYLWLEDVDGADAGTWVRERNAEAVARLATGGTFDDLKAEIRQVLDADDRIPYVTRRGDHVYNFWRDAAHPRGLWRRTTLDDYRRPEPDWQVLLDIDTLAADEGENWVWAGAAVLRPDHRRCLVSLSRGGADATVVREFDLVDLAFVADGFTLPEAKTDVGWIDVNHIYVGTDLGPGSLTASGYPRVVRRWRRGTPLAQAPTVFEGRVEDVAVHASHDPTPGFVRDFVSRRIDFFRSESHLLAADGTLRRVDVPDDADWDVHREWLLVRPRSDWTVGDVTHPAGALLVTTFDEFLAGGRDLTVLFVPDARTSVSEYAWTRNHLLLVVLRDVRTELLVLTPGPDGWRREPLPGGPAMDHSGILDTEPDHDDYYVTTSEGFLQPDTLRVGTVGGAVEPVKREPAYFDTDRLTVRQFFATSADGTRVPYFVVGDPDASPGPTLLTGYGGFEIARTPAYDAVAGRGWLARGGTYVVANIRGGGEYGPRWHHAALRERRPRAYEDFAAVATDLVTRGITEPARLGTKGGSNGGLLMGVMLTRYPELFGAIVVQVPLLDMRRYHLLLAGASWVAEYGDPENPDDWAFLREYSPYQNVRPGQPYPPVLLTTSTRDDRVHPGHARKMAARLAEFGYDVSYYENIEGGHGGAADNEQAAFMSALTYEFLWRKLSGPAGSVPHQPERAALDVR</sequence>
<dbReference type="Proteomes" id="UP001582793">
    <property type="component" value="Unassembled WGS sequence"/>
</dbReference>
<dbReference type="RefSeq" id="WP_375736205.1">
    <property type="nucleotide sequence ID" value="NZ_JBCGDC010000115.1"/>
</dbReference>
<keyword evidence="3" id="KW-0720">Serine protease</keyword>
<dbReference type="InterPro" id="IPR002470">
    <property type="entry name" value="Peptidase_S9A"/>
</dbReference>
<comment type="caution">
    <text evidence="6">The sequence shown here is derived from an EMBL/GenBank/DDBJ whole genome shotgun (WGS) entry which is preliminary data.</text>
</comment>
<evidence type="ECO:0000256" key="3">
    <source>
        <dbReference type="ARBA" id="ARBA00022825"/>
    </source>
</evidence>
<keyword evidence="1" id="KW-0645">Protease</keyword>
<dbReference type="InterPro" id="IPR001375">
    <property type="entry name" value="Peptidase_S9_cat"/>
</dbReference>
<dbReference type="PANTHER" id="PTHR42881:SF13">
    <property type="entry name" value="PROLYL ENDOPEPTIDASE"/>
    <property type="match status" value="1"/>
</dbReference>
<dbReference type="Gene3D" id="3.40.50.1820">
    <property type="entry name" value="alpha/beta hydrolase"/>
    <property type="match status" value="1"/>
</dbReference>
<reference evidence="6 7" key="1">
    <citation type="submission" date="2024-04" db="EMBL/GenBank/DDBJ databases">
        <title>Polymorphospora sp. isolated from Baiyangdian Lake in Xiong'an New Area.</title>
        <authorList>
            <person name="Zhang X."/>
            <person name="Liu J."/>
        </authorList>
    </citation>
    <scope>NUCLEOTIDE SEQUENCE [LARGE SCALE GENOMIC DNA]</scope>
    <source>
        <strain evidence="6 7">2-325</strain>
    </source>
</reference>
<protein>
    <submittedName>
        <fullName evidence="6">Prolyl oligopeptidase family serine peptidase</fullName>
    </submittedName>
</protein>
<proteinExistence type="predicted"/>
<dbReference type="PANTHER" id="PTHR42881">
    <property type="entry name" value="PROLYL ENDOPEPTIDASE"/>
    <property type="match status" value="1"/>
</dbReference>
<keyword evidence="7" id="KW-1185">Reference proteome</keyword>
<dbReference type="SUPFAM" id="SSF53474">
    <property type="entry name" value="alpha/beta-Hydrolases"/>
    <property type="match status" value="1"/>
</dbReference>
<dbReference type="InterPro" id="IPR023302">
    <property type="entry name" value="Pept_S9A_N"/>
</dbReference>
<dbReference type="Pfam" id="PF00326">
    <property type="entry name" value="Peptidase_S9"/>
    <property type="match status" value="1"/>
</dbReference>
<accession>A0ABV5CY57</accession>